<dbReference type="HOGENOM" id="CLU_105867_0_0_7"/>
<dbReference type="SUPFAM" id="SSF55729">
    <property type="entry name" value="Acyl-CoA N-acyltransferases (Nat)"/>
    <property type="match status" value="1"/>
</dbReference>
<dbReference type="CDD" id="cd04301">
    <property type="entry name" value="NAT_SF"/>
    <property type="match status" value="1"/>
</dbReference>
<dbReference type="AlphaFoldDB" id="B8JDF8"/>
<evidence type="ECO:0000259" key="2">
    <source>
        <dbReference type="PROSITE" id="PS51186"/>
    </source>
</evidence>
<dbReference type="Proteomes" id="UP000007089">
    <property type="component" value="Chromosome"/>
</dbReference>
<evidence type="ECO:0000256" key="1">
    <source>
        <dbReference type="SAM" id="MobiDB-lite"/>
    </source>
</evidence>
<evidence type="ECO:0000313" key="3">
    <source>
        <dbReference type="EMBL" id="ACL66007.1"/>
    </source>
</evidence>
<gene>
    <name evidence="3" type="ordered locus">A2cp1_2670</name>
</gene>
<organism evidence="3 4">
    <name type="scientific">Anaeromyxobacter dehalogenans (strain ATCC BAA-258 / DSM 21875 / 2CP-1)</name>
    <dbReference type="NCBI Taxonomy" id="455488"/>
    <lineage>
        <taxon>Bacteria</taxon>
        <taxon>Pseudomonadati</taxon>
        <taxon>Myxococcota</taxon>
        <taxon>Myxococcia</taxon>
        <taxon>Myxococcales</taxon>
        <taxon>Cystobacterineae</taxon>
        <taxon>Anaeromyxobacteraceae</taxon>
        <taxon>Anaeromyxobacter</taxon>
    </lineage>
</organism>
<feature type="compositionally biased region" description="Low complexity" evidence="1">
    <location>
        <begin position="189"/>
        <end position="214"/>
    </location>
</feature>
<evidence type="ECO:0000313" key="4">
    <source>
        <dbReference type="Proteomes" id="UP000007089"/>
    </source>
</evidence>
<name>B8JDF8_ANAD2</name>
<protein>
    <submittedName>
        <fullName evidence="3">GCN5-related N-acetyltransferase</fullName>
    </submittedName>
</protein>
<sequence length="220" mass="23745">MTGGRLEIHPASPERWADLERLFGPNGACAGCWCMWWRLPRAAWADGKGEGNRRALRAHVSGGTVPGLLAYDGDTPVGWVALAPRAEYPRLGASRILAPVDAEPVWSITCFYVARSHRRRGVTRALIDGAERHARAAGASILEAYPVDPRGATASAFLYTGLASTFRAAGFEEVLRRSPTRPIVRKLLTAPRAPAARGRAGARSTPRSSPTRPSASRRGR</sequence>
<dbReference type="Gene3D" id="3.40.630.30">
    <property type="match status" value="1"/>
</dbReference>
<keyword evidence="4" id="KW-1185">Reference proteome</keyword>
<proteinExistence type="predicted"/>
<dbReference type="InterPro" id="IPR000182">
    <property type="entry name" value="GNAT_dom"/>
</dbReference>
<dbReference type="PROSITE" id="PS51186">
    <property type="entry name" value="GNAT"/>
    <property type="match status" value="1"/>
</dbReference>
<reference evidence="3" key="1">
    <citation type="submission" date="2009-01" db="EMBL/GenBank/DDBJ databases">
        <title>Complete sequence of Anaeromyxobacter dehalogenans 2CP-1.</title>
        <authorList>
            <consortium name="US DOE Joint Genome Institute"/>
            <person name="Lucas S."/>
            <person name="Copeland A."/>
            <person name="Lapidus A."/>
            <person name="Glavina del Rio T."/>
            <person name="Dalin E."/>
            <person name="Tice H."/>
            <person name="Bruce D."/>
            <person name="Goodwin L."/>
            <person name="Pitluck S."/>
            <person name="Saunders E."/>
            <person name="Brettin T."/>
            <person name="Detter J.C."/>
            <person name="Han C."/>
            <person name="Larimer F."/>
            <person name="Land M."/>
            <person name="Hauser L."/>
            <person name="Kyrpides N."/>
            <person name="Ovchinnikova G."/>
            <person name="Beliaev A.S."/>
            <person name="Richardson P."/>
        </authorList>
    </citation>
    <scope>NUCLEOTIDE SEQUENCE</scope>
    <source>
        <strain evidence="3">2CP-1</strain>
    </source>
</reference>
<feature type="region of interest" description="Disordered" evidence="1">
    <location>
        <begin position="186"/>
        <end position="220"/>
    </location>
</feature>
<dbReference type="Pfam" id="PF00583">
    <property type="entry name" value="Acetyltransf_1"/>
    <property type="match status" value="1"/>
</dbReference>
<accession>B8JDF8</accession>
<dbReference type="InterPro" id="IPR016181">
    <property type="entry name" value="Acyl_CoA_acyltransferase"/>
</dbReference>
<dbReference type="KEGG" id="acp:A2cp1_2670"/>
<dbReference type="EMBL" id="CP001359">
    <property type="protein sequence ID" value="ACL66007.1"/>
    <property type="molecule type" value="Genomic_DNA"/>
</dbReference>
<dbReference type="RefSeq" id="WP_012633786.1">
    <property type="nucleotide sequence ID" value="NC_011891.1"/>
</dbReference>
<dbReference type="GO" id="GO:0016747">
    <property type="term" value="F:acyltransferase activity, transferring groups other than amino-acyl groups"/>
    <property type="evidence" value="ECO:0007669"/>
    <property type="project" value="InterPro"/>
</dbReference>
<feature type="domain" description="N-acetyltransferase" evidence="2">
    <location>
        <begin position="6"/>
        <end position="191"/>
    </location>
</feature>